<dbReference type="PANTHER" id="PTHR11002:SF76">
    <property type="entry name" value="CARBONIC ANHYDRASE"/>
    <property type="match status" value="1"/>
</dbReference>
<keyword evidence="4 7" id="KW-0862">Zinc</keyword>
<feature type="binding site" evidence="7">
    <location>
        <position position="86"/>
    </location>
    <ligand>
        <name>Zn(2+)</name>
        <dbReference type="ChEBI" id="CHEBI:29105"/>
    </ligand>
</feature>
<organism evidence="10 11">
    <name type="scientific">Psilocybe cf. subviscida</name>
    <dbReference type="NCBI Taxonomy" id="2480587"/>
    <lineage>
        <taxon>Eukaryota</taxon>
        <taxon>Fungi</taxon>
        <taxon>Dikarya</taxon>
        <taxon>Basidiomycota</taxon>
        <taxon>Agaricomycotina</taxon>
        <taxon>Agaricomycetes</taxon>
        <taxon>Agaricomycetidae</taxon>
        <taxon>Agaricales</taxon>
        <taxon>Agaricineae</taxon>
        <taxon>Strophariaceae</taxon>
        <taxon>Psilocybe</taxon>
    </lineage>
</organism>
<dbReference type="GO" id="GO:0004089">
    <property type="term" value="F:carbonate dehydratase activity"/>
    <property type="evidence" value="ECO:0007669"/>
    <property type="project" value="UniProtKB-EC"/>
</dbReference>
<protein>
    <recommendedName>
        <fullName evidence="2">carbonic anhydrase</fullName>
        <ecNumber evidence="2">4.2.1.1</ecNumber>
    </recommendedName>
</protein>
<comment type="catalytic activity">
    <reaction evidence="6">
        <text>hydrogencarbonate + H(+) = CO2 + H2O</text>
        <dbReference type="Rhea" id="RHEA:10748"/>
        <dbReference type="ChEBI" id="CHEBI:15377"/>
        <dbReference type="ChEBI" id="CHEBI:15378"/>
        <dbReference type="ChEBI" id="CHEBI:16526"/>
        <dbReference type="ChEBI" id="CHEBI:17544"/>
        <dbReference type="EC" id="4.2.1.1"/>
    </reaction>
</comment>
<keyword evidence="11" id="KW-1185">Reference proteome</keyword>
<dbReference type="SMART" id="SM00947">
    <property type="entry name" value="Pro_CA"/>
    <property type="match status" value="2"/>
</dbReference>
<dbReference type="GO" id="GO:0008270">
    <property type="term" value="F:zinc ion binding"/>
    <property type="evidence" value="ECO:0007669"/>
    <property type="project" value="InterPro"/>
</dbReference>
<evidence type="ECO:0000256" key="1">
    <source>
        <dbReference type="ARBA" id="ARBA00006217"/>
    </source>
</evidence>
<feature type="signal peptide" evidence="9">
    <location>
        <begin position="1"/>
        <end position="19"/>
    </location>
</feature>
<name>A0A8H5AU61_9AGAR</name>
<dbReference type="Pfam" id="PF00484">
    <property type="entry name" value="Pro_CA"/>
    <property type="match status" value="2"/>
</dbReference>
<feature type="binding site" evidence="7">
    <location>
        <position position="142"/>
    </location>
    <ligand>
        <name>Zn(2+)</name>
        <dbReference type="ChEBI" id="CHEBI:29105"/>
    </ligand>
</feature>
<comment type="caution">
    <text evidence="10">The sequence shown here is derived from an EMBL/GenBank/DDBJ whole genome shotgun (WGS) entry which is preliminary data.</text>
</comment>
<dbReference type="InterPro" id="IPR036874">
    <property type="entry name" value="Carbonic_anhydrase_sf"/>
</dbReference>
<dbReference type="SUPFAM" id="SSF53056">
    <property type="entry name" value="beta-carbonic anhydrase, cab"/>
    <property type="match status" value="2"/>
</dbReference>
<dbReference type="OrthoDB" id="10248475at2759"/>
<feature type="chain" id="PRO_5034739364" description="carbonic anhydrase" evidence="9">
    <location>
        <begin position="20"/>
        <end position="586"/>
    </location>
</feature>
<evidence type="ECO:0000256" key="8">
    <source>
        <dbReference type="SAM" id="MobiDB-lite"/>
    </source>
</evidence>
<reference evidence="10 11" key="1">
    <citation type="journal article" date="2020" name="ISME J.">
        <title>Uncovering the hidden diversity of litter-decomposition mechanisms in mushroom-forming fungi.</title>
        <authorList>
            <person name="Floudas D."/>
            <person name="Bentzer J."/>
            <person name="Ahren D."/>
            <person name="Johansson T."/>
            <person name="Persson P."/>
            <person name="Tunlid A."/>
        </authorList>
    </citation>
    <scope>NUCLEOTIDE SEQUENCE [LARGE SCALE GENOMIC DNA]</scope>
    <source>
        <strain evidence="10 11">CBS 101986</strain>
    </source>
</reference>
<dbReference type="EMBL" id="JAACJJ010000057">
    <property type="protein sequence ID" value="KAF5310801.1"/>
    <property type="molecule type" value="Genomic_DNA"/>
</dbReference>
<comment type="similarity">
    <text evidence="1">Belongs to the beta-class carbonic anhydrase family.</text>
</comment>
<feature type="compositionally biased region" description="Low complexity" evidence="8">
    <location>
        <begin position="300"/>
        <end position="320"/>
    </location>
</feature>
<feature type="compositionally biased region" description="Basic and acidic residues" evidence="8">
    <location>
        <begin position="321"/>
        <end position="331"/>
    </location>
</feature>
<accession>A0A8H5AU61</accession>
<comment type="cofactor">
    <cofactor evidence="7">
        <name>Zn(2+)</name>
        <dbReference type="ChEBI" id="CHEBI:29105"/>
    </cofactor>
    <text evidence="7">Binds 1 zinc ion per subunit.</text>
</comment>
<gene>
    <name evidence="10" type="ORF">D9619_008063</name>
</gene>
<evidence type="ECO:0000256" key="4">
    <source>
        <dbReference type="ARBA" id="ARBA00022833"/>
    </source>
</evidence>
<evidence type="ECO:0000256" key="2">
    <source>
        <dbReference type="ARBA" id="ARBA00012925"/>
    </source>
</evidence>
<dbReference type="Proteomes" id="UP000567179">
    <property type="component" value="Unassembled WGS sequence"/>
</dbReference>
<evidence type="ECO:0000256" key="9">
    <source>
        <dbReference type="SAM" id="SignalP"/>
    </source>
</evidence>
<evidence type="ECO:0000313" key="10">
    <source>
        <dbReference type="EMBL" id="KAF5310801.1"/>
    </source>
</evidence>
<feature type="region of interest" description="Disordered" evidence="8">
    <location>
        <begin position="300"/>
        <end position="359"/>
    </location>
</feature>
<keyword evidence="9" id="KW-0732">Signal</keyword>
<evidence type="ECO:0000256" key="6">
    <source>
        <dbReference type="ARBA" id="ARBA00048348"/>
    </source>
</evidence>
<evidence type="ECO:0000313" key="11">
    <source>
        <dbReference type="Proteomes" id="UP000567179"/>
    </source>
</evidence>
<feature type="binding site" evidence="7">
    <location>
        <position position="88"/>
    </location>
    <ligand>
        <name>Zn(2+)</name>
        <dbReference type="ChEBI" id="CHEBI:29105"/>
    </ligand>
</feature>
<dbReference type="PANTHER" id="PTHR11002">
    <property type="entry name" value="CARBONIC ANHYDRASE"/>
    <property type="match status" value="1"/>
</dbReference>
<dbReference type="GO" id="GO:0071244">
    <property type="term" value="P:cellular response to carbon dioxide"/>
    <property type="evidence" value="ECO:0007669"/>
    <property type="project" value="TreeGrafter"/>
</dbReference>
<dbReference type="InterPro" id="IPR001765">
    <property type="entry name" value="Carbonic_anhydrase"/>
</dbReference>
<evidence type="ECO:0000256" key="5">
    <source>
        <dbReference type="ARBA" id="ARBA00023239"/>
    </source>
</evidence>
<evidence type="ECO:0000256" key="3">
    <source>
        <dbReference type="ARBA" id="ARBA00022723"/>
    </source>
</evidence>
<keyword evidence="5" id="KW-0456">Lyase</keyword>
<keyword evidence="3 7" id="KW-0479">Metal-binding</keyword>
<proteinExistence type="inferred from homology"/>
<dbReference type="AlphaFoldDB" id="A0A8H5AU61"/>
<sequence>MRASCLIVFALTAITSVVAHPVQQRELRVIGRRSSAKVANVTARAPPAEFDALTNGNAKFRNNTDQAALKKLADDGQAPPFMFIGCSDSRVSEGTVFNAAPGTLFTQRNIANQFQPSDVNTNSVLSYAVAVLGVQHVILMGHYGCGGVAASIATPPVNQIDAANAAVQNWIQPIREIFQTSSRPEIVELRKKNEGAELVEEPDIKEPGFRALVEENVKAGVARIAKDSVITNHYALLASGGNATAPSIRRRSGEGKPPGNVFIHGWVYDIENGEVRDLGVSVGPPGVAIPEAPFAAVAQSAADAGATHSGSSPSSQSPTAPKDESADKASAKPEVNPTTTAEAPKATETGSLREKNAASNPEQELFWLQEGNQQFRDHINAAHPGFFEQSAKGQHPSFMVIACSDSRVSEGTIFNMLPGSIFASLIRAKRRLNFRCAALAYGVAELGVNHIIVPGHYGCGGIKAAMSPLPEPPVDAAQGVIQQEVSTIRREQKPATGCMNLLASPRGRERESWGHTRIAKSSVIVNHFAKLDSAQTARDWRTGEDTSATPVFVHGWVYDVTNGNTYDLNVSVGPPGILVPLLKAAY</sequence>
<feature type="binding site" evidence="7">
    <location>
        <position position="145"/>
    </location>
    <ligand>
        <name>Zn(2+)</name>
        <dbReference type="ChEBI" id="CHEBI:29105"/>
    </ligand>
</feature>
<dbReference type="GO" id="GO:0034599">
    <property type="term" value="P:cellular response to oxidative stress"/>
    <property type="evidence" value="ECO:0007669"/>
    <property type="project" value="TreeGrafter"/>
</dbReference>
<dbReference type="EC" id="4.2.1.1" evidence="2"/>
<evidence type="ECO:0000256" key="7">
    <source>
        <dbReference type="PIRSR" id="PIRSR601765-1"/>
    </source>
</evidence>
<dbReference type="Gene3D" id="3.40.1050.10">
    <property type="entry name" value="Carbonic anhydrase"/>
    <property type="match status" value="2"/>
</dbReference>
<feature type="compositionally biased region" description="Low complexity" evidence="8">
    <location>
        <begin position="337"/>
        <end position="349"/>
    </location>
</feature>